<dbReference type="Proteomes" id="UP000327148">
    <property type="component" value="Unassembled WGS sequence"/>
</dbReference>
<organism evidence="1 2">
    <name type="scientific">Aerococcus sanguinicola</name>
    <dbReference type="NCBI Taxonomy" id="119206"/>
    <lineage>
        <taxon>Bacteria</taxon>
        <taxon>Bacillati</taxon>
        <taxon>Bacillota</taxon>
        <taxon>Bacilli</taxon>
        <taxon>Lactobacillales</taxon>
        <taxon>Aerococcaceae</taxon>
        <taxon>Aerococcus</taxon>
    </lineage>
</organism>
<dbReference type="PANTHER" id="PTHR10000">
    <property type="entry name" value="PHOSPHOSERINE PHOSPHATASE"/>
    <property type="match status" value="1"/>
</dbReference>
<accession>A0A5N1GJV4</accession>
<protein>
    <submittedName>
        <fullName evidence="1">Cof-type HAD-IIB family hydrolase</fullName>
    </submittedName>
</protein>
<comment type="caution">
    <text evidence="1">The sequence shown here is derived from an EMBL/GenBank/DDBJ whole genome shotgun (WGS) entry which is preliminary data.</text>
</comment>
<dbReference type="GO" id="GO:0000287">
    <property type="term" value="F:magnesium ion binding"/>
    <property type="evidence" value="ECO:0007669"/>
    <property type="project" value="TreeGrafter"/>
</dbReference>
<dbReference type="OrthoDB" id="9806027at2"/>
<dbReference type="STRING" id="119206.AWM72_03590"/>
<reference evidence="1 2" key="1">
    <citation type="submission" date="2019-09" db="EMBL/GenBank/DDBJ databases">
        <title>Draft genome sequence assemblies of isolates from the urinary tract.</title>
        <authorList>
            <person name="Mores C.R."/>
            <person name="Putonti C."/>
            <person name="Wolfe A.J."/>
        </authorList>
    </citation>
    <scope>NUCLEOTIDE SEQUENCE [LARGE SCALE GENOMIC DNA]</scope>
    <source>
        <strain evidence="1 2">UMB623</strain>
    </source>
</reference>
<dbReference type="InterPro" id="IPR023214">
    <property type="entry name" value="HAD_sf"/>
</dbReference>
<dbReference type="NCBIfam" id="TIGR01484">
    <property type="entry name" value="HAD-SF-IIB"/>
    <property type="match status" value="1"/>
</dbReference>
<dbReference type="RefSeq" id="WP_070431333.1">
    <property type="nucleotide sequence ID" value="NZ_VYWO01000002.1"/>
</dbReference>
<dbReference type="SUPFAM" id="SSF56784">
    <property type="entry name" value="HAD-like"/>
    <property type="match status" value="1"/>
</dbReference>
<dbReference type="AlphaFoldDB" id="A0A5N1GJV4"/>
<dbReference type="Pfam" id="PF08282">
    <property type="entry name" value="Hydrolase_3"/>
    <property type="match status" value="1"/>
</dbReference>
<evidence type="ECO:0000313" key="1">
    <source>
        <dbReference type="EMBL" id="KAA9301263.1"/>
    </source>
</evidence>
<name>A0A5N1GJV4_9LACT</name>
<proteinExistence type="predicted"/>
<dbReference type="GO" id="GO:0005829">
    <property type="term" value="C:cytosol"/>
    <property type="evidence" value="ECO:0007669"/>
    <property type="project" value="TreeGrafter"/>
</dbReference>
<dbReference type="Gene3D" id="3.30.1240.10">
    <property type="match status" value="1"/>
</dbReference>
<dbReference type="SFLD" id="SFLDS00003">
    <property type="entry name" value="Haloacid_Dehalogenase"/>
    <property type="match status" value="1"/>
</dbReference>
<dbReference type="InterPro" id="IPR036412">
    <property type="entry name" value="HAD-like_sf"/>
</dbReference>
<dbReference type="PANTHER" id="PTHR10000:SF8">
    <property type="entry name" value="HAD SUPERFAMILY HYDROLASE-LIKE, TYPE 3"/>
    <property type="match status" value="1"/>
</dbReference>
<dbReference type="SFLD" id="SFLDG01140">
    <property type="entry name" value="C2.B:_Phosphomannomutase_and_P"/>
    <property type="match status" value="1"/>
</dbReference>
<dbReference type="EMBL" id="VYWO01000002">
    <property type="protein sequence ID" value="KAA9301263.1"/>
    <property type="molecule type" value="Genomic_DNA"/>
</dbReference>
<dbReference type="InterPro" id="IPR006379">
    <property type="entry name" value="HAD-SF_hydro_IIB"/>
</dbReference>
<dbReference type="NCBIfam" id="TIGR00099">
    <property type="entry name" value="Cof-subfamily"/>
    <property type="match status" value="1"/>
</dbReference>
<sequence>MIKIIASDIDGTLLTPQGIISPQTYRAIHQAIEHGIEFLPVTGRGYAAARNIIGMQGLQVPMINLNGALVSSAQGQALKQHPLPQDQVRAMRDFLDQAQLPYSLISQEAYYTSDPARYQQGIDRFLKEQAASHRQAGIQLASPDPGQAKAFIRDFGTLRDLPQQDFLKLIFFTDQEDLRQAFFDQFRGEGQLTISSSGPNNVEITQAKASKGQALTQYLEAAGYDKNEALSIGDSYNDLSMFAVTGHSYAMGNADPAVQRQARGLAPSNREDGVAWMIQQILAGKIG</sequence>
<dbReference type="GO" id="GO:0016791">
    <property type="term" value="F:phosphatase activity"/>
    <property type="evidence" value="ECO:0007669"/>
    <property type="project" value="TreeGrafter"/>
</dbReference>
<dbReference type="InterPro" id="IPR000150">
    <property type="entry name" value="Cof"/>
</dbReference>
<dbReference type="Gene3D" id="3.40.50.1000">
    <property type="entry name" value="HAD superfamily/HAD-like"/>
    <property type="match status" value="1"/>
</dbReference>
<gene>
    <name evidence="1" type="ORF">F6I03_05180</name>
</gene>
<keyword evidence="1" id="KW-0378">Hydrolase</keyword>
<evidence type="ECO:0000313" key="2">
    <source>
        <dbReference type="Proteomes" id="UP000327148"/>
    </source>
</evidence>
<dbReference type="CDD" id="cd07516">
    <property type="entry name" value="HAD_Pase"/>
    <property type="match status" value="1"/>
</dbReference>
<dbReference type="PROSITE" id="PS01228">
    <property type="entry name" value="COF_1"/>
    <property type="match status" value="1"/>
</dbReference>